<evidence type="ECO:0000313" key="3">
    <source>
        <dbReference type="Proteomes" id="UP000253437"/>
    </source>
</evidence>
<sequence length="117" mass="13353">MEKESATIHIQTRLTPTEYKPFKIVIENFGIKNAELFRKVILSNEKNMVKVSGLAQESYAQKRMVFLANKTSNNINQIAKRLNQAYRGGVVSERNYLQVMNDLIGVRSAFEKGVNKC</sequence>
<dbReference type="Proteomes" id="UP000253437">
    <property type="component" value="Unassembled WGS sequence"/>
</dbReference>
<name>A0A8B3DCH2_VIBHA</name>
<dbReference type="Pfam" id="PF05713">
    <property type="entry name" value="MobC"/>
    <property type="match status" value="1"/>
</dbReference>
<dbReference type="InterPro" id="IPR008687">
    <property type="entry name" value="MobC"/>
</dbReference>
<evidence type="ECO:0000259" key="1">
    <source>
        <dbReference type="Pfam" id="PF05713"/>
    </source>
</evidence>
<comment type="caution">
    <text evidence="2">The sequence shown here is derived from an EMBL/GenBank/DDBJ whole genome shotgun (WGS) entry which is preliminary data.</text>
</comment>
<feature type="domain" description="Bacterial mobilisation" evidence="1">
    <location>
        <begin position="71"/>
        <end position="86"/>
    </location>
</feature>
<gene>
    <name evidence="2" type="primary">mobC</name>
    <name evidence="2" type="ORF">DS957_018365</name>
</gene>
<dbReference type="RefSeq" id="WP_114092607.1">
    <property type="nucleotide sequence ID" value="NZ_QOUW02000084.1"/>
</dbReference>
<protein>
    <submittedName>
        <fullName evidence="2">Plasmid mobilization relaxosome protein MobC</fullName>
    </submittedName>
</protein>
<dbReference type="EMBL" id="QOUW02000084">
    <property type="protein sequence ID" value="RIW09419.1"/>
    <property type="molecule type" value="Genomic_DNA"/>
</dbReference>
<organism evidence="2 3">
    <name type="scientific">Vibrio harveyi</name>
    <name type="common">Beneckea harveyi</name>
    <dbReference type="NCBI Taxonomy" id="669"/>
    <lineage>
        <taxon>Bacteria</taxon>
        <taxon>Pseudomonadati</taxon>
        <taxon>Pseudomonadota</taxon>
        <taxon>Gammaproteobacteria</taxon>
        <taxon>Vibrionales</taxon>
        <taxon>Vibrionaceae</taxon>
        <taxon>Vibrio</taxon>
    </lineage>
</organism>
<dbReference type="AlphaFoldDB" id="A0A8B3DCH2"/>
<reference evidence="2 3" key="1">
    <citation type="submission" date="2018-08" db="EMBL/GenBank/DDBJ databases">
        <title>Vibrio harveyi strains pathogenic to white snook Centropomus viridis Lockington (1877) and potential probiotic bacteria.</title>
        <authorList>
            <person name="Soto-Rodriguez S."/>
            <person name="Gomez-Gil B."/>
            <person name="Lozano-Olvera R."/>
        </authorList>
    </citation>
    <scope>NUCLEOTIDE SEQUENCE [LARGE SCALE GENOMIC DNA]</scope>
    <source>
        <strain evidence="2 3">CAIM 1508</strain>
    </source>
</reference>
<proteinExistence type="predicted"/>
<accession>A0A8B3DCH2</accession>
<evidence type="ECO:0000313" key="2">
    <source>
        <dbReference type="EMBL" id="RIW09419.1"/>
    </source>
</evidence>